<name>A0A3A8QYF2_9BACT</name>
<organism evidence="1 2">
    <name type="scientific">Corallococcus interemptor</name>
    <dbReference type="NCBI Taxonomy" id="2316720"/>
    <lineage>
        <taxon>Bacteria</taxon>
        <taxon>Pseudomonadati</taxon>
        <taxon>Myxococcota</taxon>
        <taxon>Myxococcia</taxon>
        <taxon>Myxococcales</taxon>
        <taxon>Cystobacterineae</taxon>
        <taxon>Myxococcaceae</taxon>
        <taxon>Corallococcus</taxon>
    </lineage>
</organism>
<evidence type="ECO:0000313" key="2">
    <source>
        <dbReference type="Proteomes" id="UP000282656"/>
    </source>
</evidence>
<sequence>MIHGVIVSSTPELRIALPDGRDLAVTATAEQVARASGLREVSAMVVMSPSPRLIWIRQKGADVPVPPAGERDAHALRKWSELLRRLAQ</sequence>
<dbReference type="Proteomes" id="UP000282656">
    <property type="component" value="Unassembled WGS sequence"/>
</dbReference>
<evidence type="ECO:0000313" key="1">
    <source>
        <dbReference type="EMBL" id="RKH72801.1"/>
    </source>
</evidence>
<proteinExistence type="predicted"/>
<reference evidence="2" key="1">
    <citation type="submission" date="2018-09" db="EMBL/GenBank/DDBJ databases">
        <authorList>
            <person name="Livingstone P.G."/>
            <person name="Whitworth D.E."/>
        </authorList>
    </citation>
    <scope>NUCLEOTIDE SEQUENCE [LARGE SCALE GENOMIC DNA]</scope>
    <source>
        <strain evidence="2">AB047A</strain>
    </source>
</reference>
<comment type="caution">
    <text evidence="1">The sequence shown here is derived from an EMBL/GenBank/DDBJ whole genome shotgun (WGS) entry which is preliminary data.</text>
</comment>
<dbReference type="EMBL" id="RAWM01000006">
    <property type="protein sequence ID" value="RKH72801.1"/>
    <property type="molecule type" value="Genomic_DNA"/>
</dbReference>
<gene>
    <name evidence="1" type="ORF">D7X96_03805</name>
</gene>
<protein>
    <submittedName>
        <fullName evidence="1">Uncharacterized protein</fullName>
    </submittedName>
</protein>
<keyword evidence="2" id="KW-1185">Reference proteome</keyword>
<accession>A0A3A8QYF2</accession>
<dbReference type="AlphaFoldDB" id="A0A3A8QYF2"/>